<feature type="compositionally biased region" description="Low complexity" evidence="1">
    <location>
        <begin position="274"/>
        <end position="292"/>
    </location>
</feature>
<dbReference type="EMBL" id="PKSL01000108">
    <property type="protein sequence ID" value="POW04687.1"/>
    <property type="molecule type" value="Genomic_DNA"/>
</dbReference>
<dbReference type="AlphaFoldDB" id="A0A2S4V5B4"/>
<keyword evidence="3" id="KW-1185">Reference proteome</keyword>
<evidence type="ECO:0000313" key="2">
    <source>
        <dbReference type="EMBL" id="POW04687.1"/>
    </source>
</evidence>
<feature type="compositionally biased region" description="Polar residues" evidence="1">
    <location>
        <begin position="341"/>
        <end position="356"/>
    </location>
</feature>
<protein>
    <submittedName>
        <fullName evidence="2">Uncharacterized protein</fullName>
    </submittedName>
</protein>
<organism evidence="2 3">
    <name type="scientific">Puccinia striiformis</name>
    <dbReference type="NCBI Taxonomy" id="27350"/>
    <lineage>
        <taxon>Eukaryota</taxon>
        <taxon>Fungi</taxon>
        <taxon>Dikarya</taxon>
        <taxon>Basidiomycota</taxon>
        <taxon>Pucciniomycotina</taxon>
        <taxon>Pucciniomycetes</taxon>
        <taxon>Pucciniales</taxon>
        <taxon>Pucciniaceae</taxon>
        <taxon>Puccinia</taxon>
    </lineage>
</organism>
<proteinExistence type="predicted"/>
<accession>A0A2S4V5B4</accession>
<dbReference type="VEuPathDB" id="FungiDB:PSHT_15235"/>
<dbReference type="Proteomes" id="UP000239156">
    <property type="component" value="Unassembled WGS sequence"/>
</dbReference>
<sequence>MLLDFRDDLVGLGGPRLSEYPPWCEPDRDPLSSPLGQLGLITMPTLTLSWTDLALFGLTAGLIGGIVLIGRSNSSSNGITASSDQKKSNNSSSKKKKKAKKGESGPSPAPPSTSSVVKRQEITKKTPSPPEPVSTPQSIPDSPPTPEPEVVVESKPSPDPSSAPFQKVQKKKAGKKHTESINHQDFPPLVASKDETNNKSNQPKPKRPFAETHQRPVPKTIVDDMIDEDVEKPLKMARVMNILGPEPDVPLSPTSDPEDGWEKVPDSKRSRTNGITITIGSSSSAAPTSKPKPVSDGATSKRQRQNAKKKEAAKAQKAAEEAERLSHLSSHKREQERIRMNAQTRSPQPNPTSTKPSGKKIASASVAEDVVLGYCGEISYTREWKEDVLVLLLLTEFEET</sequence>
<feature type="region of interest" description="Disordered" evidence="1">
    <location>
        <begin position="75"/>
        <end position="224"/>
    </location>
</feature>
<feature type="compositionally biased region" description="Basic and acidic residues" evidence="1">
    <location>
        <begin position="260"/>
        <end position="269"/>
    </location>
</feature>
<dbReference type="VEuPathDB" id="FungiDB:PSTT_10173"/>
<evidence type="ECO:0000256" key="1">
    <source>
        <dbReference type="SAM" id="MobiDB-lite"/>
    </source>
</evidence>
<comment type="caution">
    <text evidence="2">The sequence shown here is derived from an EMBL/GenBank/DDBJ whole genome shotgun (WGS) entry which is preliminary data.</text>
</comment>
<feature type="compositionally biased region" description="Basic and acidic residues" evidence="1">
    <location>
        <begin position="308"/>
        <end position="339"/>
    </location>
</feature>
<gene>
    <name evidence="2" type="ORF">PSTT_10173</name>
</gene>
<reference evidence="2" key="1">
    <citation type="submission" date="2017-12" db="EMBL/GenBank/DDBJ databases">
        <title>Gene loss provides genomic basis for host adaptation in cereal stripe rust fungi.</title>
        <authorList>
            <person name="Xia C."/>
        </authorList>
    </citation>
    <scope>NUCLEOTIDE SEQUENCE [LARGE SCALE GENOMIC DNA]</scope>
    <source>
        <strain evidence="2">93-210</strain>
    </source>
</reference>
<feature type="compositionally biased region" description="Low complexity" evidence="1">
    <location>
        <begin position="75"/>
        <end position="92"/>
    </location>
</feature>
<feature type="region of interest" description="Disordered" evidence="1">
    <location>
        <begin position="244"/>
        <end position="362"/>
    </location>
</feature>
<name>A0A2S4V5B4_9BASI</name>
<evidence type="ECO:0000313" key="3">
    <source>
        <dbReference type="Proteomes" id="UP000239156"/>
    </source>
</evidence>